<dbReference type="EMBL" id="VZOK01000023">
    <property type="protein sequence ID" value="KAB0637006.1"/>
    <property type="molecule type" value="Genomic_DNA"/>
</dbReference>
<dbReference type="RefSeq" id="WP_150998951.1">
    <property type="nucleotide sequence ID" value="NZ_CABVPM010000010.1"/>
</dbReference>
<organism evidence="1 2">
    <name type="scientific">Burkholderia stagnalis</name>
    <dbReference type="NCBI Taxonomy" id="1503054"/>
    <lineage>
        <taxon>Bacteria</taxon>
        <taxon>Pseudomonadati</taxon>
        <taxon>Pseudomonadota</taxon>
        <taxon>Betaproteobacteria</taxon>
        <taxon>Burkholderiales</taxon>
        <taxon>Burkholderiaceae</taxon>
        <taxon>Burkholderia</taxon>
        <taxon>Burkholderia cepacia complex</taxon>
    </lineage>
</organism>
<sequence length="96" mass="11155">MNVKVIKDCWGDLAAFDCQYGAHIFDGKDAYIYVNNWLGAFGDVEHEFHRRNDEGFVGHCILVFKSIKRFDFDVKPYTKIGDSVSWGGYDFIQLHR</sequence>
<evidence type="ECO:0000313" key="1">
    <source>
        <dbReference type="EMBL" id="KAB0637006.1"/>
    </source>
</evidence>
<reference evidence="1 2" key="1">
    <citation type="submission" date="2019-09" db="EMBL/GenBank/DDBJ databases">
        <title>Draft genome sequences of 48 bacterial type strains from the CCUG.</title>
        <authorList>
            <person name="Tunovic T."/>
            <person name="Pineiro-Iglesias B."/>
            <person name="Unosson C."/>
            <person name="Inganas E."/>
            <person name="Ohlen M."/>
            <person name="Cardew S."/>
            <person name="Jensie-Markopoulos S."/>
            <person name="Salva-Serra F."/>
            <person name="Jaen-Luchoro D."/>
            <person name="Karlsson R."/>
            <person name="Svensson-Stadler L."/>
            <person name="Chun J."/>
            <person name="Moore E."/>
        </authorList>
    </citation>
    <scope>NUCLEOTIDE SEQUENCE [LARGE SCALE GENOMIC DNA]</scope>
    <source>
        <strain evidence="1 2">CCUG 65686</strain>
    </source>
</reference>
<gene>
    <name evidence="1" type="ORF">F7R25_17080</name>
</gene>
<dbReference type="AlphaFoldDB" id="A0A6L3MVA1"/>
<protein>
    <submittedName>
        <fullName evidence="1">Uncharacterized protein</fullName>
    </submittedName>
</protein>
<accession>A0A6L3MVA1</accession>
<proteinExistence type="predicted"/>
<dbReference type="Proteomes" id="UP000473470">
    <property type="component" value="Unassembled WGS sequence"/>
</dbReference>
<name>A0A6L3MVA1_9BURK</name>
<evidence type="ECO:0000313" key="2">
    <source>
        <dbReference type="Proteomes" id="UP000473470"/>
    </source>
</evidence>
<comment type="caution">
    <text evidence="1">The sequence shown here is derived from an EMBL/GenBank/DDBJ whole genome shotgun (WGS) entry which is preliminary data.</text>
</comment>